<dbReference type="GO" id="GO:0005886">
    <property type="term" value="C:plasma membrane"/>
    <property type="evidence" value="ECO:0007669"/>
    <property type="project" value="UniProtKB-SubCell"/>
</dbReference>
<keyword evidence="2 8" id="KW-0813">Transport</keyword>
<dbReference type="AlphaFoldDB" id="A0AA44MR59"/>
<accession>A0AA44MR59</accession>
<evidence type="ECO:0000313" key="11">
    <source>
        <dbReference type="EMBL" id="OYL24635.1"/>
    </source>
</evidence>
<evidence type="ECO:0000256" key="9">
    <source>
        <dbReference type="SAM" id="Phobius"/>
    </source>
</evidence>
<feature type="transmembrane region" description="Helical" evidence="9">
    <location>
        <begin position="70"/>
        <end position="90"/>
    </location>
</feature>
<evidence type="ECO:0000313" key="12">
    <source>
        <dbReference type="Proteomes" id="UP000214939"/>
    </source>
</evidence>
<comment type="subcellular location">
    <subcellularLocation>
        <location evidence="1">Cell membrane</location>
        <topology evidence="1">Multi-pass membrane protein</topology>
    </subcellularLocation>
</comment>
<organism evidence="11 12">
    <name type="scientific">Streptococcus pneumoniae</name>
    <dbReference type="NCBI Taxonomy" id="1313"/>
    <lineage>
        <taxon>Bacteria</taxon>
        <taxon>Bacillati</taxon>
        <taxon>Bacillota</taxon>
        <taxon>Bacilli</taxon>
        <taxon>Lactobacillales</taxon>
        <taxon>Streptococcaceae</taxon>
        <taxon>Streptococcus</taxon>
    </lineage>
</organism>
<evidence type="ECO:0000256" key="5">
    <source>
        <dbReference type="ARBA" id="ARBA00022692"/>
    </source>
</evidence>
<dbReference type="InterPro" id="IPR004796">
    <property type="entry name" value="PTS_IIC_cello"/>
</dbReference>
<dbReference type="EMBL" id="NNBW01000220">
    <property type="protein sequence ID" value="OYL24635.1"/>
    <property type="molecule type" value="Genomic_DNA"/>
</dbReference>
<dbReference type="PIRSF" id="PIRSF006351">
    <property type="entry name" value="PTS_EIIC-Cellobiose"/>
    <property type="match status" value="1"/>
</dbReference>
<dbReference type="InterPro" id="IPR051088">
    <property type="entry name" value="PTS_Sugar-EIIC/EIIB"/>
</dbReference>
<keyword evidence="6 9" id="KW-1133">Transmembrane helix</keyword>
<feature type="transmembrane region" description="Helical" evidence="9">
    <location>
        <begin position="378"/>
        <end position="411"/>
    </location>
</feature>
<evidence type="ECO:0000256" key="8">
    <source>
        <dbReference type="PIRNR" id="PIRNR006351"/>
    </source>
</evidence>
<feature type="transmembrane region" description="Helical" evidence="9">
    <location>
        <begin position="279"/>
        <end position="299"/>
    </location>
</feature>
<dbReference type="PROSITE" id="PS51105">
    <property type="entry name" value="PTS_EIIC_TYPE_3"/>
    <property type="match status" value="1"/>
</dbReference>
<dbReference type="GO" id="GO:0008982">
    <property type="term" value="F:protein-N(PI)-phosphohistidine-sugar phosphotransferase activity"/>
    <property type="evidence" value="ECO:0007669"/>
    <property type="project" value="UniProtKB-UniRule"/>
</dbReference>
<dbReference type="InterPro" id="IPR004501">
    <property type="entry name" value="PTS_EIIC_3"/>
</dbReference>
<dbReference type="PANTHER" id="PTHR33989">
    <property type="match status" value="1"/>
</dbReference>
<evidence type="ECO:0000256" key="7">
    <source>
        <dbReference type="ARBA" id="ARBA00023136"/>
    </source>
</evidence>
<evidence type="ECO:0000259" key="10">
    <source>
        <dbReference type="PROSITE" id="PS51105"/>
    </source>
</evidence>
<evidence type="ECO:0000256" key="6">
    <source>
        <dbReference type="ARBA" id="ARBA00022989"/>
    </source>
</evidence>
<feature type="transmembrane region" description="Helical" evidence="9">
    <location>
        <begin position="333"/>
        <end position="358"/>
    </location>
</feature>
<dbReference type="Pfam" id="PF02378">
    <property type="entry name" value="PTS_EIIC"/>
    <property type="match status" value="1"/>
</dbReference>
<evidence type="ECO:0000256" key="4">
    <source>
        <dbReference type="ARBA" id="ARBA00022597"/>
    </source>
</evidence>
<dbReference type="RefSeq" id="WP_094314453.1">
    <property type="nucleotide sequence ID" value="NZ_JAQSVN010000013.1"/>
</dbReference>
<comment type="caution">
    <text evidence="11">The sequence shown here is derived from an EMBL/GenBank/DDBJ whole genome shotgun (WGS) entry which is preliminary data.</text>
</comment>
<protein>
    <recommendedName>
        <fullName evidence="8">Permease IIC component</fullName>
    </recommendedName>
</protein>
<keyword evidence="7 8" id="KW-0472">Membrane</keyword>
<dbReference type="PANTHER" id="PTHR33989:SF4">
    <property type="entry name" value="PTS SYSTEM N,N'-DIACETYLCHITOBIOSE-SPECIFIC EIIC COMPONENT"/>
    <property type="match status" value="1"/>
</dbReference>
<feature type="transmembrane region" description="Helical" evidence="9">
    <location>
        <begin position="211"/>
        <end position="236"/>
    </location>
</feature>
<feature type="transmembrane region" description="Helical" evidence="9">
    <location>
        <begin position="133"/>
        <end position="151"/>
    </location>
</feature>
<keyword evidence="3 8" id="KW-1003">Cell membrane</keyword>
<dbReference type="Proteomes" id="UP000214939">
    <property type="component" value="Unassembled WGS sequence"/>
</dbReference>
<feature type="transmembrane region" description="Helical" evidence="9">
    <location>
        <begin position="171"/>
        <end position="191"/>
    </location>
</feature>
<keyword evidence="5 9" id="KW-0812">Transmembrane</keyword>
<evidence type="ECO:0000256" key="2">
    <source>
        <dbReference type="ARBA" id="ARBA00022448"/>
    </source>
</evidence>
<reference evidence="11 12" key="1">
    <citation type="submission" date="2017-07" db="EMBL/GenBank/DDBJ databases">
        <title>Invasive disease caused simultaneously by more than one serotype of Streptococcus pneumoniae, South Africa.</title>
        <authorList>
            <person name="Ndlangisa K."/>
            <person name="Du Plessis M."/>
            <person name="Von Gottberg A."/>
        </authorList>
    </citation>
    <scope>NUCLEOTIDE SEQUENCE [LARGE SCALE GENOMIC DNA]</scope>
    <source>
        <strain evidence="11 12">8227-15B</strain>
    </source>
</reference>
<feature type="transmembrane region" description="Helical" evidence="9">
    <location>
        <begin position="29"/>
        <end position="50"/>
    </location>
</feature>
<dbReference type="NCBIfam" id="TIGR00410">
    <property type="entry name" value="lacE"/>
    <property type="match status" value="1"/>
</dbReference>
<name>A0AA44MR59_STREE</name>
<dbReference type="InterPro" id="IPR003352">
    <property type="entry name" value="PTS_EIIC"/>
</dbReference>
<dbReference type="GO" id="GO:1901264">
    <property type="term" value="P:carbohydrate derivative transport"/>
    <property type="evidence" value="ECO:0007669"/>
    <property type="project" value="TreeGrafter"/>
</dbReference>
<proteinExistence type="predicted"/>
<comment type="function">
    <text evidence="8">The phosphoenolpyruvate-dependent sugar phosphotransferase system (PTS), a major carbohydrate active -transport system, catalyzes the phosphorylation of incoming sugar substrates concomitant with their translocation across the cell membrane.</text>
</comment>
<evidence type="ECO:0000256" key="1">
    <source>
        <dbReference type="ARBA" id="ARBA00004651"/>
    </source>
</evidence>
<feature type="domain" description="PTS EIIC type-3" evidence="10">
    <location>
        <begin position="5"/>
        <end position="407"/>
    </location>
</feature>
<evidence type="ECO:0000256" key="3">
    <source>
        <dbReference type="ARBA" id="ARBA00022475"/>
    </source>
</evidence>
<keyword evidence="4 8" id="KW-0762">Sugar transport</keyword>
<gene>
    <name evidence="11" type="ORF">A5N45_10785</name>
</gene>
<sequence>MEKLLQEKLLPVAARLGNNKALVSIRDGITLTIPLLLIGSLLMVIASFPIPGWEKYLGDIGVADYLWKGVDSSFGLLGLVASFGIAYFMARQYKVDGIPAGIVSLSSFITVTPFITGEAGAGMPTAFMASKGLFVAMILGLINGYIYQWFINHNIQIKMPDGVPPAVSKSFSAIIPGAVTIVGWLIVYATLDKLSLPNLHEIAQGALGGPLGLLGNNVIGLLILIFLNSSFGFVGLHGGNVVNAVMKPLWLANLDANKVAYQTGETLPNIFTSVFMDNFVFIGGGGATIGLVLALGYLAHKKKASKQLKTLAPITVIPGLFNINEPAMFGVPIVLNILLLVPFILAPMFNLLVAWGAMASGLVPLTYTDPGWTMPPVISGLLATGSISGSLLQIVLIVLDVLLYLPFVIAIEKRFKLLED</sequence>
<dbReference type="GO" id="GO:0009401">
    <property type="term" value="P:phosphoenolpyruvate-dependent sugar phosphotransferase system"/>
    <property type="evidence" value="ECO:0007669"/>
    <property type="project" value="InterPro"/>
</dbReference>